<accession>A0ABV8DZS6</accession>
<dbReference type="RefSeq" id="WP_378615208.1">
    <property type="nucleotide sequence ID" value="NZ_JBHSAX010000019.1"/>
</dbReference>
<proteinExistence type="inferred from homology"/>
<keyword evidence="3" id="KW-1185">Reference proteome</keyword>
<dbReference type="SUPFAM" id="SSF49777">
    <property type="entry name" value="PEBP-like"/>
    <property type="match status" value="1"/>
</dbReference>
<evidence type="ECO:0000256" key="1">
    <source>
        <dbReference type="ARBA" id="ARBA00007120"/>
    </source>
</evidence>
<keyword evidence="2" id="KW-0649">Protein kinase inhibitor</keyword>
<dbReference type="Gene3D" id="3.90.280.10">
    <property type="entry name" value="PEBP-like"/>
    <property type="match status" value="1"/>
</dbReference>
<dbReference type="InterPro" id="IPR036610">
    <property type="entry name" value="PEBP-like_sf"/>
</dbReference>
<dbReference type="EMBL" id="JBHSAX010000019">
    <property type="protein sequence ID" value="MFC3965438.1"/>
    <property type="molecule type" value="Genomic_DNA"/>
</dbReference>
<dbReference type="Proteomes" id="UP001595696">
    <property type="component" value="Unassembled WGS sequence"/>
</dbReference>
<organism evidence="2 3">
    <name type="scientific">Nocardia jiangsuensis</name>
    <dbReference type="NCBI Taxonomy" id="1691563"/>
    <lineage>
        <taxon>Bacteria</taxon>
        <taxon>Bacillati</taxon>
        <taxon>Actinomycetota</taxon>
        <taxon>Actinomycetes</taxon>
        <taxon>Mycobacteriales</taxon>
        <taxon>Nocardiaceae</taxon>
        <taxon>Nocardia</taxon>
    </lineage>
</organism>
<dbReference type="PANTHER" id="PTHR30289:SF1">
    <property type="entry name" value="PEBP (PHOSPHATIDYLETHANOLAMINE-BINDING PROTEIN) FAMILY PROTEIN"/>
    <property type="match status" value="1"/>
</dbReference>
<dbReference type="NCBIfam" id="TIGR00481">
    <property type="entry name" value="YbhB/YbcL family Raf kinase inhibitor-like protein"/>
    <property type="match status" value="1"/>
</dbReference>
<reference evidence="3" key="1">
    <citation type="journal article" date="2019" name="Int. J. Syst. Evol. Microbiol.">
        <title>The Global Catalogue of Microorganisms (GCM) 10K type strain sequencing project: providing services to taxonomists for standard genome sequencing and annotation.</title>
        <authorList>
            <consortium name="The Broad Institute Genomics Platform"/>
            <consortium name="The Broad Institute Genome Sequencing Center for Infectious Disease"/>
            <person name="Wu L."/>
            <person name="Ma J."/>
        </authorList>
    </citation>
    <scope>NUCLEOTIDE SEQUENCE [LARGE SCALE GENOMIC DNA]</scope>
    <source>
        <strain evidence="3">CGMCC 4.7330</strain>
    </source>
</reference>
<dbReference type="PANTHER" id="PTHR30289">
    <property type="entry name" value="UNCHARACTERIZED PROTEIN YBCL-RELATED"/>
    <property type="match status" value="1"/>
</dbReference>
<sequence>MTHNPYDALPEVPSFTVTSDDIADGEKFGNDQVSGVFGAGGRDISPQLSWSGFPAGTKSFAVTVYDPDAPTASGFWHWAVADIPAGTTSIPSGAGSGEEGGAIPSGAITLRNDGGFAGYVGAAPPEGHGPHRYFIVVHAVDVESLGIPPEASPAFLGFNLFSHTLARATLVATYEQ</sequence>
<comment type="caution">
    <text evidence="2">The sequence shown here is derived from an EMBL/GenBank/DDBJ whole genome shotgun (WGS) entry which is preliminary data.</text>
</comment>
<comment type="similarity">
    <text evidence="1">Belongs to the UPF0098 family.</text>
</comment>
<dbReference type="GO" id="GO:0004860">
    <property type="term" value="F:protein kinase inhibitor activity"/>
    <property type="evidence" value="ECO:0007669"/>
    <property type="project" value="UniProtKB-KW"/>
</dbReference>
<name>A0ABV8DZS6_9NOCA</name>
<dbReference type="CDD" id="cd00865">
    <property type="entry name" value="PEBP_bact_arch"/>
    <property type="match status" value="1"/>
</dbReference>
<protein>
    <submittedName>
        <fullName evidence="2">YbhB/YbcL family Raf kinase inhibitor-like protein</fullName>
    </submittedName>
</protein>
<evidence type="ECO:0000313" key="2">
    <source>
        <dbReference type="EMBL" id="MFC3965438.1"/>
    </source>
</evidence>
<dbReference type="InterPro" id="IPR008914">
    <property type="entry name" value="PEBP"/>
</dbReference>
<gene>
    <name evidence="2" type="ORF">ACFO0B_25900</name>
</gene>
<evidence type="ECO:0000313" key="3">
    <source>
        <dbReference type="Proteomes" id="UP001595696"/>
    </source>
</evidence>
<dbReference type="InterPro" id="IPR005247">
    <property type="entry name" value="YbhB_YbcL/LppC-like"/>
</dbReference>
<dbReference type="Pfam" id="PF01161">
    <property type="entry name" value="PBP"/>
    <property type="match status" value="1"/>
</dbReference>